<dbReference type="PANTHER" id="PTHR24104">
    <property type="entry name" value="E3 UBIQUITIN-PROTEIN LIGASE NHLRC1-RELATED"/>
    <property type="match status" value="1"/>
</dbReference>
<dbReference type="NCBIfam" id="NF041766">
    <property type="entry name" value="choice_anch_U"/>
    <property type="match status" value="1"/>
</dbReference>
<feature type="repeat" description="NHL" evidence="2">
    <location>
        <begin position="90"/>
        <end position="133"/>
    </location>
</feature>
<feature type="repeat" description="NHL" evidence="2">
    <location>
        <begin position="374"/>
        <end position="413"/>
    </location>
</feature>
<dbReference type="InterPro" id="IPR011042">
    <property type="entry name" value="6-blade_b-propeller_TolB-like"/>
</dbReference>
<dbReference type="InterPro" id="IPR013783">
    <property type="entry name" value="Ig-like_fold"/>
</dbReference>
<dbReference type="GO" id="GO:0005509">
    <property type="term" value="F:calcium ion binding"/>
    <property type="evidence" value="ECO:0007669"/>
    <property type="project" value="InterPro"/>
</dbReference>
<feature type="repeat" description="NHL" evidence="2">
    <location>
        <begin position="144"/>
        <end position="180"/>
    </location>
</feature>
<dbReference type="Gene3D" id="2.120.10.30">
    <property type="entry name" value="TolB, C-terminal domain"/>
    <property type="match status" value="6"/>
</dbReference>
<dbReference type="Proteomes" id="UP000663720">
    <property type="component" value="Chromosome"/>
</dbReference>
<evidence type="ECO:0000313" key="3">
    <source>
        <dbReference type="EMBL" id="QTA83814.1"/>
    </source>
</evidence>
<accession>A0A975BES0</accession>
<reference evidence="3" key="1">
    <citation type="journal article" date="2021" name="Microb. Physiol.">
        <title>Proteogenomic Insights into the Physiology of Marine, Sulfate-Reducing, Filamentous Desulfonema limicola and Desulfonema magnum.</title>
        <authorList>
            <person name="Schnaars V."/>
            <person name="Wohlbrand L."/>
            <person name="Scheve S."/>
            <person name="Hinrichs C."/>
            <person name="Reinhardt R."/>
            <person name="Rabus R."/>
        </authorList>
    </citation>
    <scope>NUCLEOTIDE SEQUENCE</scope>
    <source>
        <strain evidence="3">5ac10</strain>
    </source>
</reference>
<dbReference type="Gene3D" id="2.60.40.10">
    <property type="entry name" value="Immunoglobulins"/>
    <property type="match status" value="1"/>
</dbReference>
<dbReference type="SUPFAM" id="SSF49464">
    <property type="entry name" value="Carboxypeptidase regulatory domain-like"/>
    <property type="match status" value="1"/>
</dbReference>
<name>A0A975BES0_9BACT</name>
<dbReference type="KEGG" id="dli:dnl_62300"/>
<sequence>MASRIISIKHKFGLNRYAIIYAALFSYFLVNVSSAFCEEGYVFQSMWPALKQPWYFYEPTSVAIDDDQYVYVANNKSDNILKFTSQGEFVTKWGKNGEDEGHFNSPFDIAPDNMGFVYVSDMNNHRIQKFTSNGQFVFQWGNQGKGIGEFSSPHGIAVDINGYVYVADTKNNRIQVFSSHGLFTAVWEHAGSQGNFDFPQDITVTYDGFAYVADTGNDRILKFDLKGTLINYWGTTGDGNGSFHDPHGIASDHEGNVYVTYKFNYQIQKFDSDGVLKKIRGGLGNEDGLFDISFGIAVDKNGFIYVADMNNQRIQKFTTNGQHIAVWGPGSKAGYFNTPKGIAISKDGFVYVADTENDRIQKFTLKGELELSWGQHGDKEREFNNPMGVALDSKGNVYVTDKSNNRIQKFTPDGKFISQWGQEGTQDGSFDWPYGITVDKYDHVYVVDWNNNRIQKFSADGLFITKWGKPGSGQGEFAAPYGIAVDHNDFVYVVDASNWCVQKFTSEGKFVEKWGNKDSESGIFKTPFGIAVKTIEDSDFIYVADSGNSRIQKFTDQGDFITKWGESGHQPGQMNYPGALSIAPDGNIYVADTDNHRVQVFNKSAEPMNQKAIIVAGGGPFTGNKLWDVTQMCANNAYYTLTYRGIGNENIRYLSSNTGLDLNNDGEPDTVKATNDNLKYEIQQCAVDTDMLILYLVDHGGNETFLMNHEEKLEADFLAQCLDNLQTNHSCQVVFIYDACNSGSFYSALSPYDKRVVITSTSPDQNAWFISQGAISFSNYFWTNIFNCYDIQESFKRTKTVIQSITNKQIPLINTETTAIIGSCTVQNNAPEISNQEKVYHGEKSASFSANVTDNDGIGRVWGVIVPPNDLQAASDLPLLKLPSVELMPATDISDVYTGRYDYFETEGDWNIFLHASDSKGNISVSDYPVQITMGNSLRRKAIIIAPGADEKTGEYLEHAYNAFRFQGYSDEDIYLLCSVTNLCDNLPRWENVQAVVDGWAGENTQDIVIYMIGKGEYGNFLLNDMPLQGETLGNWLDNLQSKINGIITVIYDADYSGSFLSYLTPGDKSKKRIIISSTSADRTTSDNISFSELFWRDIHSGESVGKAFNKAKSTLGFFTGSFQDSGPQMDDTRNGIGNEFSDGRLAMSYTIGIGAGTDMGIQSGIIFSENNDSRSSGKILKNGEQSAEIWVKDIEASLPIKEIVAAITPPDYNDSSLQIPLSLVGDGRYEGIYVNFSKPGLYKVAVFVTDEKNNSFIHGTTWVYQISGMDMYENDDDFIKAGFIVVSDETQYHTLHKANDKDWMKFYAYSETTYAIKISNPEFPDGNGNTLINLYDTDHKTILKQANESFDWQFEKDDLYYISISHDNSFSFEISAYGIEIYPPIGVFPGYLKGIITDLKGNPVSGAKVTADLVSVLSRPSGRYRIVREPADDVDIKIEADGYHISQEHGVIISEGGTTIKNYILEPLIIPSSEDDKQDNCPEDLNKTEPGICGCGVSDIDSDNDGTADCNDFCPYDSDKIAPGMCGCGVADADKDHDGKADCNDMCPDDPKNKCEAISDDIEKDENQEQHDTCPDDLNKTEPGVCGCGEADIDTDNDGVPDCKDNCPKDPFKTNPGICGCGIPDTDTDQDKIPDCNDKPRQPALLLPNDRAENISLTPILKTESFSHMIDNHSHAETQWQISLVSDFSSLILDIADQNHLVSLPVPESVLEQNTRYFWRVRFRDNKGVTTEWSFPSSFTTIPVSDDKNSDGVPDVQEVKDSTDMDNNGISDREQKEIRVIKTIIGDTQISIKIVSETASFESVRSSKQTTLLKTERGQEDMPVGYISVKLKTENYGNTCKVAVYFSDNLPESAIWRYKSVNGWNNFFEYVTLGDDRKALNLTFKDGGFGDTDGAENGIIVSLFGYSIKRTMMSPIPQTEDISSSGGCFIITSHQMIQ</sequence>
<feature type="repeat" description="NHL" evidence="2">
    <location>
        <begin position="191"/>
        <end position="226"/>
    </location>
</feature>
<dbReference type="InterPro" id="IPR028974">
    <property type="entry name" value="TSP_type-3_rpt"/>
</dbReference>
<feature type="repeat" description="NHL" evidence="2">
    <location>
        <begin position="234"/>
        <end position="273"/>
    </location>
</feature>
<dbReference type="InterPro" id="IPR001258">
    <property type="entry name" value="NHL_repeat"/>
</dbReference>
<dbReference type="InterPro" id="IPR008969">
    <property type="entry name" value="CarboxyPept-like_regulatory"/>
</dbReference>
<dbReference type="Gene3D" id="2.60.40.1120">
    <property type="entry name" value="Carboxypeptidase-like, regulatory domain"/>
    <property type="match status" value="1"/>
</dbReference>
<feature type="repeat" description="NHL" evidence="2">
    <location>
        <begin position="295"/>
        <end position="320"/>
    </location>
</feature>
<dbReference type="InterPro" id="IPR050952">
    <property type="entry name" value="TRIM-NHL_E3_ligases"/>
</dbReference>
<feature type="repeat" description="NHL" evidence="2">
    <location>
        <begin position="421"/>
        <end position="460"/>
    </location>
</feature>
<gene>
    <name evidence="3" type="ORF">dnl_62300</name>
</gene>
<dbReference type="Gene3D" id="3.40.50.1460">
    <property type="match status" value="2"/>
</dbReference>
<dbReference type="InterPro" id="IPR053784">
    <property type="entry name" value="Choice_anch_U_dom"/>
</dbReference>
<dbReference type="SUPFAM" id="SSF101898">
    <property type="entry name" value="NHL repeat"/>
    <property type="match status" value="2"/>
</dbReference>
<dbReference type="SUPFAM" id="SSF63829">
    <property type="entry name" value="Calcium-dependent phosphotriesterase"/>
    <property type="match status" value="1"/>
</dbReference>
<feature type="repeat" description="NHL" evidence="2">
    <location>
        <begin position="330"/>
        <end position="366"/>
    </location>
</feature>
<organism evidence="3 4">
    <name type="scientific">Desulfonema limicola</name>
    <dbReference type="NCBI Taxonomy" id="45656"/>
    <lineage>
        <taxon>Bacteria</taxon>
        <taxon>Pseudomonadati</taxon>
        <taxon>Thermodesulfobacteriota</taxon>
        <taxon>Desulfobacteria</taxon>
        <taxon>Desulfobacterales</taxon>
        <taxon>Desulfococcaceae</taxon>
        <taxon>Desulfonema</taxon>
    </lineage>
</organism>
<protein>
    <submittedName>
        <fullName evidence="3">NHL repeat-containing protein</fullName>
    </submittedName>
</protein>
<proteinExistence type="predicted"/>
<evidence type="ECO:0000256" key="1">
    <source>
        <dbReference type="ARBA" id="ARBA00022737"/>
    </source>
</evidence>
<dbReference type="Pfam" id="PF01436">
    <property type="entry name" value="NHL"/>
    <property type="match status" value="5"/>
</dbReference>
<dbReference type="CDD" id="cd14955">
    <property type="entry name" value="NHL_like_4"/>
    <property type="match status" value="1"/>
</dbReference>
<dbReference type="GO" id="GO:0008233">
    <property type="term" value="F:peptidase activity"/>
    <property type="evidence" value="ECO:0007669"/>
    <property type="project" value="InterPro"/>
</dbReference>
<dbReference type="EMBL" id="CP061799">
    <property type="protein sequence ID" value="QTA83814.1"/>
    <property type="molecule type" value="Genomic_DNA"/>
</dbReference>
<dbReference type="InterPro" id="IPR001096">
    <property type="entry name" value="Peptidase_C13"/>
</dbReference>
<dbReference type="RefSeq" id="WP_207689605.1">
    <property type="nucleotide sequence ID" value="NZ_CP061799.1"/>
</dbReference>
<feature type="repeat" description="NHL" evidence="2">
    <location>
        <begin position="565"/>
        <end position="604"/>
    </location>
</feature>
<keyword evidence="4" id="KW-1185">Reference proteome</keyword>
<dbReference type="Pfam" id="PF01650">
    <property type="entry name" value="Peptidase_C13"/>
    <property type="match status" value="1"/>
</dbReference>
<dbReference type="PROSITE" id="PS51125">
    <property type="entry name" value="NHL"/>
    <property type="match status" value="10"/>
</dbReference>
<dbReference type="GO" id="GO:0006508">
    <property type="term" value="P:proteolysis"/>
    <property type="evidence" value="ECO:0007669"/>
    <property type="project" value="InterPro"/>
</dbReference>
<evidence type="ECO:0000256" key="2">
    <source>
        <dbReference type="PROSITE-ProRule" id="PRU00504"/>
    </source>
</evidence>
<evidence type="ECO:0000313" key="4">
    <source>
        <dbReference type="Proteomes" id="UP000663720"/>
    </source>
</evidence>
<feature type="repeat" description="NHL" evidence="2">
    <location>
        <begin position="468"/>
        <end position="507"/>
    </location>
</feature>
<keyword evidence="1" id="KW-0677">Repeat</keyword>
<dbReference type="Gene3D" id="2.60.120.380">
    <property type="match status" value="1"/>
</dbReference>
<dbReference type="PANTHER" id="PTHR24104:SF25">
    <property type="entry name" value="PROTEIN LIN-41"/>
    <property type="match status" value="1"/>
</dbReference>
<dbReference type="Pfam" id="PF17170">
    <property type="entry name" value="DUF5128"/>
    <property type="match status" value="1"/>
</dbReference>
<dbReference type="GO" id="GO:0008270">
    <property type="term" value="F:zinc ion binding"/>
    <property type="evidence" value="ECO:0007669"/>
    <property type="project" value="UniProtKB-KW"/>
</dbReference>
<dbReference type="SUPFAM" id="SSF103647">
    <property type="entry name" value="TSP type-3 repeat"/>
    <property type="match status" value="2"/>
</dbReference>